<gene>
    <name evidence="1" type="ORF">NDU88_010849</name>
</gene>
<keyword evidence="2" id="KW-1185">Reference proteome</keyword>
<evidence type="ECO:0000313" key="1">
    <source>
        <dbReference type="EMBL" id="KAJ1144551.1"/>
    </source>
</evidence>
<evidence type="ECO:0000313" key="2">
    <source>
        <dbReference type="Proteomes" id="UP001066276"/>
    </source>
</evidence>
<protein>
    <submittedName>
        <fullName evidence="1">Uncharacterized protein</fullName>
    </submittedName>
</protein>
<sequence>MDSTEGAQSAHSLEGTSAIMVELKVGFKAIDARFDALTMQVDRMHKHLDDHSSRLGDATQQILEIKDGATALAKRVERDC</sequence>
<proteinExistence type="predicted"/>
<accession>A0AAV7QZE7</accession>
<name>A0AAV7QZE7_PLEWA</name>
<reference evidence="1" key="1">
    <citation type="journal article" date="2022" name="bioRxiv">
        <title>Sequencing and chromosome-scale assembly of the giantPleurodeles waltlgenome.</title>
        <authorList>
            <person name="Brown T."/>
            <person name="Elewa A."/>
            <person name="Iarovenko S."/>
            <person name="Subramanian E."/>
            <person name="Araus A.J."/>
            <person name="Petzold A."/>
            <person name="Susuki M."/>
            <person name="Suzuki K.-i.T."/>
            <person name="Hayashi T."/>
            <person name="Toyoda A."/>
            <person name="Oliveira C."/>
            <person name="Osipova E."/>
            <person name="Leigh N.D."/>
            <person name="Simon A."/>
            <person name="Yun M.H."/>
        </authorList>
    </citation>
    <scope>NUCLEOTIDE SEQUENCE</scope>
    <source>
        <strain evidence="1">20211129_DDA</strain>
        <tissue evidence="1">Liver</tissue>
    </source>
</reference>
<dbReference type="AlphaFoldDB" id="A0AAV7QZE7"/>
<organism evidence="1 2">
    <name type="scientific">Pleurodeles waltl</name>
    <name type="common">Iberian ribbed newt</name>
    <dbReference type="NCBI Taxonomy" id="8319"/>
    <lineage>
        <taxon>Eukaryota</taxon>
        <taxon>Metazoa</taxon>
        <taxon>Chordata</taxon>
        <taxon>Craniata</taxon>
        <taxon>Vertebrata</taxon>
        <taxon>Euteleostomi</taxon>
        <taxon>Amphibia</taxon>
        <taxon>Batrachia</taxon>
        <taxon>Caudata</taxon>
        <taxon>Salamandroidea</taxon>
        <taxon>Salamandridae</taxon>
        <taxon>Pleurodelinae</taxon>
        <taxon>Pleurodeles</taxon>
    </lineage>
</organism>
<dbReference type="EMBL" id="JANPWB010000010">
    <property type="protein sequence ID" value="KAJ1144551.1"/>
    <property type="molecule type" value="Genomic_DNA"/>
</dbReference>
<comment type="caution">
    <text evidence="1">The sequence shown here is derived from an EMBL/GenBank/DDBJ whole genome shotgun (WGS) entry which is preliminary data.</text>
</comment>
<dbReference type="Proteomes" id="UP001066276">
    <property type="component" value="Chromosome 6"/>
</dbReference>